<comment type="caution">
    <text evidence="2">The sequence shown here is derived from an EMBL/GenBank/DDBJ whole genome shotgun (WGS) entry which is preliminary data.</text>
</comment>
<feature type="chain" id="PRO_5042839012" description="DUF5105 domain-containing protein" evidence="1">
    <location>
        <begin position="25"/>
        <end position="231"/>
    </location>
</feature>
<gene>
    <name evidence="2" type="ORF">QJ036_02335</name>
</gene>
<feature type="signal peptide" evidence="1">
    <location>
        <begin position="1"/>
        <end position="24"/>
    </location>
</feature>
<organism evidence="2 3">
    <name type="scientific">Fusibacillus kribbianus</name>
    <dbReference type="NCBI Taxonomy" id="3044208"/>
    <lineage>
        <taxon>Bacteria</taxon>
        <taxon>Bacillati</taxon>
        <taxon>Bacillota</taxon>
        <taxon>Clostridia</taxon>
        <taxon>Lachnospirales</taxon>
        <taxon>Lachnospiraceae</taxon>
        <taxon>Fusibacillus</taxon>
    </lineage>
</organism>
<protein>
    <recommendedName>
        <fullName evidence="4">DUF5105 domain-containing protein</fullName>
    </recommendedName>
</protein>
<keyword evidence="1" id="KW-0732">Signal</keyword>
<evidence type="ECO:0000313" key="3">
    <source>
        <dbReference type="Proteomes" id="UP001300383"/>
    </source>
</evidence>
<keyword evidence="3" id="KW-1185">Reference proteome</keyword>
<reference evidence="2 3" key="1">
    <citation type="submission" date="2023-05" db="EMBL/GenBank/DDBJ databases">
        <title>[ruminococcus] sp. nov., isolated from a pig farm feces dump.</title>
        <authorList>
            <person name="Chang Y.-H."/>
        </authorList>
    </citation>
    <scope>NUCLEOTIDE SEQUENCE [LARGE SCALE GENOMIC DNA]</scope>
    <source>
        <strain evidence="2 3">YH-rum2234</strain>
    </source>
</reference>
<dbReference type="PROSITE" id="PS51257">
    <property type="entry name" value="PROKAR_LIPOPROTEIN"/>
    <property type="match status" value="1"/>
</dbReference>
<proteinExistence type="predicted"/>
<evidence type="ECO:0000256" key="1">
    <source>
        <dbReference type="SAM" id="SignalP"/>
    </source>
</evidence>
<dbReference type="EMBL" id="JASGBQ010000002">
    <property type="protein sequence ID" value="MDI9241318.1"/>
    <property type="molecule type" value="Genomic_DNA"/>
</dbReference>
<dbReference type="RefSeq" id="WP_283229827.1">
    <property type="nucleotide sequence ID" value="NZ_JASGBQ010000002.1"/>
</dbReference>
<name>A0AAP4F051_9FIRM</name>
<dbReference type="Proteomes" id="UP001300383">
    <property type="component" value="Unassembled WGS sequence"/>
</dbReference>
<sequence length="231" mass="25455">MKMLTKYRRAAAVLSALCLILGLAGCGSGTSGSTSGKDAYQAYVISIMDANYLGKYDQYMEITGSAEAEAQKIYEANVQDFALEMEDAFSIKQDVVSVALTERVIGMAKTVYSQAKYQAVDVIRDGDTYTVSVEIEPIDFFGTIKEPFRSAVDAFNLRAKNGEFDNLTNEEYEEAYGEAVVTALEGKLSPVTYASKIKVDITLDYDKDNNVYVISDEQMEGLDDKVVNMSR</sequence>
<accession>A0AAP4F051</accession>
<evidence type="ECO:0008006" key="4">
    <source>
        <dbReference type="Google" id="ProtNLM"/>
    </source>
</evidence>
<dbReference type="AlphaFoldDB" id="A0AAP4F051"/>
<evidence type="ECO:0000313" key="2">
    <source>
        <dbReference type="EMBL" id="MDI9241318.1"/>
    </source>
</evidence>